<sequence>MKGISTSRVFVAALAVIAVGGAGYLLYSRLRRNPTLLRSDNDSSPIIINNNMPASTSIAKASTSTNRNDAFPLKRGSRGARVTQLQQAIANKIGVSVMNANGGIDGQFGQGTANALKIAGYGEVIDETTFKMIVAASALSVSSIGEASTQARILYNAARAKNLEAVISALRGMHSTTDYSAVNSYYKLIDIVGKTIVTDLLDYAFQGNEEARNTLKTEFLRIGLKVNDSGVWSLQGFALYRDVVTMRPTFVIDTQDNRIPVQANAVLGDELRVENGMTWVRSIDNSIFRVPTQDIKYTR</sequence>
<organism evidence="2 3">
    <name type="scientific">Dawidia soli</name>
    <dbReference type="NCBI Taxonomy" id="2782352"/>
    <lineage>
        <taxon>Bacteria</taxon>
        <taxon>Pseudomonadati</taxon>
        <taxon>Bacteroidota</taxon>
        <taxon>Cytophagia</taxon>
        <taxon>Cytophagales</taxon>
        <taxon>Chryseotaleaceae</taxon>
        <taxon>Dawidia</taxon>
    </lineage>
</organism>
<dbReference type="Proteomes" id="UP001319180">
    <property type="component" value="Unassembled WGS sequence"/>
</dbReference>
<protein>
    <submittedName>
        <fullName evidence="2">Uncharacterized protein</fullName>
    </submittedName>
</protein>
<keyword evidence="1" id="KW-0472">Membrane</keyword>
<keyword evidence="1" id="KW-0812">Transmembrane</keyword>
<dbReference type="EMBL" id="JAHESC010000032">
    <property type="protein sequence ID" value="MBT1688881.1"/>
    <property type="molecule type" value="Genomic_DNA"/>
</dbReference>
<dbReference type="Gene3D" id="1.10.101.10">
    <property type="entry name" value="PGBD-like superfamily/PGBD"/>
    <property type="match status" value="1"/>
</dbReference>
<dbReference type="AlphaFoldDB" id="A0AAP2GJ04"/>
<evidence type="ECO:0000313" key="3">
    <source>
        <dbReference type="Proteomes" id="UP001319180"/>
    </source>
</evidence>
<feature type="transmembrane region" description="Helical" evidence="1">
    <location>
        <begin position="6"/>
        <end position="27"/>
    </location>
</feature>
<keyword evidence="1" id="KW-1133">Transmembrane helix</keyword>
<dbReference type="RefSeq" id="WP_254092108.1">
    <property type="nucleotide sequence ID" value="NZ_JAHESC010000032.1"/>
</dbReference>
<reference evidence="2 3" key="1">
    <citation type="submission" date="2021-05" db="EMBL/GenBank/DDBJ databases">
        <title>A Polyphasic approach of four new species of the genus Ohtaekwangia: Ohtaekwangia histidinii sp. nov., Ohtaekwangia cretensis sp. nov., Ohtaekwangia indiensis sp. nov., Ohtaekwangia reichenbachii sp. nov. from diverse environment.</title>
        <authorList>
            <person name="Octaviana S."/>
        </authorList>
    </citation>
    <scope>NUCLEOTIDE SEQUENCE [LARGE SCALE GENOMIC DNA]</scope>
    <source>
        <strain evidence="2 3">PWU37</strain>
    </source>
</reference>
<evidence type="ECO:0000313" key="2">
    <source>
        <dbReference type="EMBL" id="MBT1688881.1"/>
    </source>
</evidence>
<comment type="caution">
    <text evidence="2">The sequence shown here is derived from an EMBL/GenBank/DDBJ whole genome shotgun (WGS) entry which is preliminary data.</text>
</comment>
<keyword evidence="3" id="KW-1185">Reference proteome</keyword>
<name>A0AAP2GJ04_9BACT</name>
<evidence type="ECO:0000256" key="1">
    <source>
        <dbReference type="SAM" id="Phobius"/>
    </source>
</evidence>
<proteinExistence type="predicted"/>
<gene>
    <name evidence="2" type="ORF">KK078_20095</name>
</gene>
<dbReference type="InterPro" id="IPR036366">
    <property type="entry name" value="PGBDSf"/>
</dbReference>
<accession>A0AAP2GJ04</accession>